<organism evidence="2 3">
    <name type="scientific">Pristionchus entomophagus</name>
    <dbReference type="NCBI Taxonomy" id="358040"/>
    <lineage>
        <taxon>Eukaryota</taxon>
        <taxon>Metazoa</taxon>
        <taxon>Ecdysozoa</taxon>
        <taxon>Nematoda</taxon>
        <taxon>Chromadorea</taxon>
        <taxon>Rhabditida</taxon>
        <taxon>Rhabditina</taxon>
        <taxon>Diplogasteromorpha</taxon>
        <taxon>Diplogasteroidea</taxon>
        <taxon>Neodiplogasteridae</taxon>
        <taxon>Pristionchus</taxon>
    </lineage>
</organism>
<dbReference type="Proteomes" id="UP001432027">
    <property type="component" value="Unassembled WGS sequence"/>
</dbReference>
<evidence type="ECO:0000256" key="1">
    <source>
        <dbReference type="SAM" id="MobiDB-lite"/>
    </source>
</evidence>
<evidence type="ECO:0000313" key="2">
    <source>
        <dbReference type="EMBL" id="GMS97143.1"/>
    </source>
</evidence>
<sequence>VQNGESFFSTHHGRPRHSGASTLLRQRRQLLRGRSSRSLGCLPCGASALLRLILRSRLIRARNSRSLLSPFSPSSVGSSFERTPTRGAAITSKSSSSSSSSIFTIWPVSIALSIESFSSTLLFFTGSFSFSSSSSFFISSPPLFVPPPTPIDVLSSPFMIGCRVAIAAAAAVATSLVSAFCGIEASGSSTFWIRSTNCTGPWGLTGLFWTGAGTRICPVMVSRSLEMEKI</sequence>
<dbReference type="AlphaFoldDB" id="A0AAV5TSZ6"/>
<feature type="non-terminal residue" evidence="2">
    <location>
        <position position="1"/>
    </location>
</feature>
<dbReference type="EMBL" id="BTSX01000004">
    <property type="protein sequence ID" value="GMS97143.1"/>
    <property type="molecule type" value="Genomic_DNA"/>
</dbReference>
<evidence type="ECO:0000313" key="3">
    <source>
        <dbReference type="Proteomes" id="UP001432027"/>
    </source>
</evidence>
<name>A0AAV5TSZ6_9BILA</name>
<accession>A0AAV5TSZ6</accession>
<keyword evidence="3" id="KW-1185">Reference proteome</keyword>
<proteinExistence type="predicted"/>
<comment type="caution">
    <text evidence="2">The sequence shown here is derived from an EMBL/GenBank/DDBJ whole genome shotgun (WGS) entry which is preliminary data.</text>
</comment>
<protein>
    <recommendedName>
        <fullName evidence="4">Ribosomal protein</fullName>
    </recommendedName>
</protein>
<reference evidence="2" key="1">
    <citation type="submission" date="2023-10" db="EMBL/GenBank/DDBJ databases">
        <title>Genome assembly of Pristionchus species.</title>
        <authorList>
            <person name="Yoshida K."/>
            <person name="Sommer R.J."/>
        </authorList>
    </citation>
    <scope>NUCLEOTIDE SEQUENCE</scope>
    <source>
        <strain evidence="2">RS0144</strain>
    </source>
</reference>
<evidence type="ECO:0008006" key="4">
    <source>
        <dbReference type="Google" id="ProtNLM"/>
    </source>
</evidence>
<gene>
    <name evidence="2" type="ORF">PENTCL1PPCAC_19318</name>
</gene>
<feature type="region of interest" description="Disordered" evidence="1">
    <location>
        <begin position="1"/>
        <end position="23"/>
    </location>
</feature>